<dbReference type="OrthoDB" id="10671017at2759"/>
<keyword evidence="3" id="KW-1185">Reference proteome</keyword>
<reference evidence="2 3" key="1">
    <citation type="submission" date="2018-11" db="EMBL/GenBank/DDBJ databases">
        <title>Genome sequence of Apiotrichum porosum DSM 27194.</title>
        <authorList>
            <person name="Aliyu H."/>
            <person name="Gorte O."/>
            <person name="Ochsenreither K."/>
        </authorList>
    </citation>
    <scope>NUCLEOTIDE SEQUENCE [LARGE SCALE GENOMIC DNA]</scope>
    <source>
        <strain evidence="2 3">DSM 27194</strain>
    </source>
</reference>
<dbReference type="Proteomes" id="UP000279236">
    <property type="component" value="Unassembled WGS sequence"/>
</dbReference>
<accession>A0A427Y4K5</accession>
<feature type="region of interest" description="Disordered" evidence="1">
    <location>
        <begin position="206"/>
        <end position="265"/>
    </location>
</feature>
<dbReference type="RefSeq" id="XP_028478793.1">
    <property type="nucleotide sequence ID" value="XM_028619821.1"/>
</dbReference>
<protein>
    <submittedName>
        <fullName evidence="2">Uncharacterized protein</fullName>
    </submittedName>
</protein>
<sequence>MSSTAFQPDLSLAAIFPRNHYDRLSFYAEPSSRPHSRLLWAARDASAEWARSAAQHDWDTLDDLTFRLAVFDKTYELNQAQWATRPRPTPSEWQDQTNGLMAVAYLSAGRALRDAGQLARVPPERAVLDFCRTAMDVCAVPFIDNGPRKPSPFTHDTLATVLGAYDPLVRHAALLAASGSTDTASFVYQPDTGVWVLDDDVVPALSSDKSQDSSPRHATRRCSQASSPATPPPSRPASTADLMLEDSRCDSVQSERPPLSLDMDK</sequence>
<proteinExistence type="predicted"/>
<dbReference type="EMBL" id="RSCE01000002">
    <property type="protein sequence ID" value="RSH86008.1"/>
    <property type="molecule type" value="Genomic_DNA"/>
</dbReference>
<dbReference type="GeneID" id="39588744"/>
<evidence type="ECO:0000313" key="2">
    <source>
        <dbReference type="EMBL" id="RSH86008.1"/>
    </source>
</evidence>
<organism evidence="2 3">
    <name type="scientific">Apiotrichum porosum</name>
    <dbReference type="NCBI Taxonomy" id="105984"/>
    <lineage>
        <taxon>Eukaryota</taxon>
        <taxon>Fungi</taxon>
        <taxon>Dikarya</taxon>
        <taxon>Basidiomycota</taxon>
        <taxon>Agaricomycotina</taxon>
        <taxon>Tremellomycetes</taxon>
        <taxon>Trichosporonales</taxon>
        <taxon>Trichosporonaceae</taxon>
        <taxon>Apiotrichum</taxon>
    </lineage>
</organism>
<comment type="caution">
    <text evidence="2">The sequence shown here is derived from an EMBL/GenBank/DDBJ whole genome shotgun (WGS) entry which is preliminary data.</text>
</comment>
<name>A0A427Y4K5_9TREE</name>
<dbReference type="AlphaFoldDB" id="A0A427Y4K5"/>
<evidence type="ECO:0000313" key="3">
    <source>
        <dbReference type="Proteomes" id="UP000279236"/>
    </source>
</evidence>
<gene>
    <name evidence="2" type="ORF">EHS24_004201</name>
</gene>
<evidence type="ECO:0000256" key="1">
    <source>
        <dbReference type="SAM" id="MobiDB-lite"/>
    </source>
</evidence>